<keyword evidence="3" id="KW-1185">Reference proteome</keyword>
<proteinExistence type="predicted"/>
<evidence type="ECO:0000259" key="1">
    <source>
        <dbReference type="Pfam" id="PF00117"/>
    </source>
</evidence>
<dbReference type="InterPro" id="IPR044992">
    <property type="entry name" value="ChyE-like"/>
</dbReference>
<dbReference type="Proteomes" id="UP000761574">
    <property type="component" value="Unassembled WGS sequence"/>
</dbReference>
<dbReference type="Pfam" id="PF00117">
    <property type="entry name" value="GATase"/>
    <property type="match status" value="1"/>
</dbReference>
<comment type="caution">
    <text evidence="2">The sequence shown here is derived from an EMBL/GenBank/DDBJ whole genome shotgun (WGS) entry which is preliminary data.</text>
</comment>
<dbReference type="EMBL" id="BPFB01000054">
    <property type="protein sequence ID" value="GIU02048.1"/>
    <property type="molecule type" value="Genomic_DNA"/>
</dbReference>
<dbReference type="PANTHER" id="PTHR42695">
    <property type="entry name" value="GLUTAMINE AMIDOTRANSFERASE YLR126C-RELATED"/>
    <property type="match status" value="1"/>
</dbReference>
<protein>
    <submittedName>
        <fullName evidence="2">GMP synthase</fullName>
    </submittedName>
</protein>
<dbReference type="PANTHER" id="PTHR42695:SF5">
    <property type="entry name" value="GLUTAMINE AMIDOTRANSFERASE YLR126C-RELATED"/>
    <property type="match status" value="1"/>
</dbReference>
<dbReference type="InterPro" id="IPR017926">
    <property type="entry name" value="GATASE"/>
</dbReference>
<accession>A0ABQ4NSF3</accession>
<dbReference type="RefSeq" id="WP_119977034.1">
    <property type="nucleotide sequence ID" value="NZ_BPFB01000054.1"/>
</dbReference>
<dbReference type="PROSITE" id="PS51273">
    <property type="entry name" value="GATASE_TYPE_1"/>
    <property type="match status" value="1"/>
</dbReference>
<evidence type="ECO:0000313" key="2">
    <source>
        <dbReference type="EMBL" id="GIU02048.1"/>
    </source>
</evidence>
<dbReference type="SUPFAM" id="SSF52317">
    <property type="entry name" value="Class I glutamine amidotransferase-like"/>
    <property type="match status" value="1"/>
</dbReference>
<name>A0ABQ4NSF3_9GAMM</name>
<organism evidence="2 3">
    <name type="scientific">Shewanella algidipiscicola</name>
    <dbReference type="NCBI Taxonomy" id="614070"/>
    <lineage>
        <taxon>Bacteria</taxon>
        <taxon>Pseudomonadati</taxon>
        <taxon>Pseudomonadota</taxon>
        <taxon>Gammaproteobacteria</taxon>
        <taxon>Alteromonadales</taxon>
        <taxon>Shewanellaceae</taxon>
        <taxon>Shewanella</taxon>
    </lineage>
</organism>
<sequence length="237" mass="26560">MHIHFIIHESYEGPAAFSQWVTDNGFKQTSTHLYLGESLPAVIDFDLLVILGGPQSPLTRRDECAYFDVEQEISLINRCIAKGKALVGVCLGAQLIGEALGAKFEHSPQREIGYFPITMTDAALASPLFEYFQLTEVVGHWHNDMPGLLPTSKVLAYSQACPRQIVEYGDLIYGFQCHLEFTQTSISALIASAFEQDAMFGEQWVQHPVDMAATDTRAMNRLLFQFLDKLVLKYKAH</sequence>
<dbReference type="NCBIfam" id="NF006098">
    <property type="entry name" value="PRK08250.1"/>
    <property type="match status" value="1"/>
</dbReference>
<gene>
    <name evidence="2" type="ORF">TUM4630_32350</name>
</gene>
<dbReference type="InterPro" id="IPR029062">
    <property type="entry name" value="Class_I_gatase-like"/>
</dbReference>
<evidence type="ECO:0000313" key="3">
    <source>
        <dbReference type="Proteomes" id="UP000761574"/>
    </source>
</evidence>
<reference evidence="2 3" key="1">
    <citation type="submission" date="2021-05" db="EMBL/GenBank/DDBJ databases">
        <title>Molecular characterization for Shewanella algae harboring chromosomal blaOXA-55-like strains isolated from clinical and environment sample.</title>
        <authorList>
            <person name="Ohama Y."/>
            <person name="Aoki K."/>
            <person name="Harada S."/>
            <person name="Moriya K."/>
            <person name="Ishii Y."/>
            <person name="Tateda K."/>
        </authorList>
    </citation>
    <scope>NUCLEOTIDE SEQUENCE [LARGE SCALE GENOMIC DNA]</scope>
    <source>
        <strain evidence="2 3">LMG 23746</strain>
    </source>
</reference>
<dbReference type="Gene3D" id="3.40.50.880">
    <property type="match status" value="1"/>
</dbReference>
<feature type="domain" description="Glutamine amidotransferase" evidence="1">
    <location>
        <begin position="42"/>
        <end position="186"/>
    </location>
</feature>
<dbReference type="CDD" id="cd01741">
    <property type="entry name" value="GATase1_1"/>
    <property type="match status" value="1"/>
</dbReference>